<proteinExistence type="predicted"/>
<dbReference type="EC" id="2.7.1.-" evidence="4"/>
<dbReference type="STRING" id="379066.GAU_1906"/>
<reference evidence="5" key="1">
    <citation type="submission" date="2006-03" db="EMBL/GenBank/DDBJ databases">
        <title>Complete genome sequence of Gemmatimonas aurantiaca T-27 that represents a novel phylum Gemmatimonadetes.</title>
        <authorList>
            <person name="Takasaki K."/>
            <person name="Ichikawa N."/>
            <person name="Miura H."/>
            <person name="Matsushita S."/>
            <person name="Watanabe Y."/>
            <person name="Oguchi A."/>
            <person name="Ankai A."/>
            <person name="Yashiro I."/>
            <person name="Takahashi M."/>
            <person name="Terui Y."/>
            <person name="Fukui S."/>
            <person name="Yokoyama H."/>
            <person name="Tanikawa S."/>
            <person name="Hanada S."/>
            <person name="Kamagata Y."/>
            <person name="Fujita N."/>
        </authorList>
    </citation>
    <scope>NUCLEOTIDE SEQUENCE [LARGE SCALE GENOMIC DNA]</scope>
    <source>
        <strain evidence="5">T-27 / DSM 14586 / JCM 11422 / NBRC 100505</strain>
    </source>
</reference>
<dbReference type="KEGG" id="gau:GAU_1906"/>
<accession>C1A4C3</accession>
<dbReference type="GO" id="GO:0005829">
    <property type="term" value="C:cytosol"/>
    <property type="evidence" value="ECO:0007669"/>
    <property type="project" value="TreeGrafter"/>
</dbReference>
<dbReference type="EMBL" id="AP009153">
    <property type="protein sequence ID" value="BAH38948.1"/>
    <property type="molecule type" value="Genomic_DNA"/>
</dbReference>
<keyword evidence="5" id="KW-1185">Reference proteome</keyword>
<keyword evidence="2 4" id="KW-0418">Kinase</keyword>
<dbReference type="GO" id="GO:0033785">
    <property type="term" value="F:heptose 7-phosphate kinase activity"/>
    <property type="evidence" value="ECO:0007669"/>
    <property type="project" value="TreeGrafter"/>
</dbReference>
<dbReference type="eggNOG" id="COG2870">
    <property type="taxonomic scope" value="Bacteria"/>
</dbReference>
<gene>
    <name evidence="4" type="primary">rfaE</name>
    <name evidence="4" type="ordered locus">GAU_1906</name>
</gene>
<dbReference type="GO" id="GO:0016773">
    <property type="term" value="F:phosphotransferase activity, alcohol group as acceptor"/>
    <property type="evidence" value="ECO:0007669"/>
    <property type="project" value="InterPro"/>
</dbReference>
<dbReference type="PANTHER" id="PTHR46969:SF1">
    <property type="entry name" value="BIFUNCTIONAL PROTEIN HLDE"/>
    <property type="match status" value="1"/>
</dbReference>
<dbReference type="Gene3D" id="3.40.1190.20">
    <property type="match status" value="1"/>
</dbReference>
<keyword evidence="1 4" id="KW-0808">Transferase</keyword>
<dbReference type="GO" id="GO:0033786">
    <property type="term" value="F:heptose-1-phosphate adenylyltransferase activity"/>
    <property type="evidence" value="ECO:0007669"/>
    <property type="project" value="TreeGrafter"/>
</dbReference>
<evidence type="ECO:0000256" key="2">
    <source>
        <dbReference type="ARBA" id="ARBA00022777"/>
    </source>
</evidence>
<dbReference type="Pfam" id="PF00294">
    <property type="entry name" value="PfkB"/>
    <property type="match status" value="1"/>
</dbReference>
<evidence type="ECO:0000313" key="5">
    <source>
        <dbReference type="Proteomes" id="UP000002209"/>
    </source>
</evidence>
<dbReference type="SUPFAM" id="SSF53613">
    <property type="entry name" value="Ribokinase-like"/>
    <property type="match status" value="1"/>
</dbReference>
<protein>
    <submittedName>
        <fullName evidence="4">D-beta-D-heptose 7-phosphate kinase</fullName>
        <ecNumber evidence="4">2.7.1.-</ecNumber>
    </submittedName>
</protein>
<dbReference type="PROSITE" id="PS00583">
    <property type="entry name" value="PFKB_KINASES_1"/>
    <property type="match status" value="1"/>
</dbReference>
<dbReference type="InterPro" id="IPR011913">
    <property type="entry name" value="RfaE_dom_I"/>
</dbReference>
<dbReference type="HOGENOM" id="CLU_021150_0_1_0"/>
<dbReference type="InterPro" id="IPR011611">
    <property type="entry name" value="PfkB_dom"/>
</dbReference>
<organism evidence="4 5">
    <name type="scientific">Gemmatimonas aurantiaca (strain DSM 14586 / JCM 11422 / NBRC 100505 / T-27)</name>
    <dbReference type="NCBI Taxonomy" id="379066"/>
    <lineage>
        <taxon>Bacteria</taxon>
        <taxon>Pseudomonadati</taxon>
        <taxon>Gemmatimonadota</taxon>
        <taxon>Gemmatimonadia</taxon>
        <taxon>Gemmatimonadales</taxon>
        <taxon>Gemmatimonadaceae</taxon>
        <taxon>Gemmatimonas</taxon>
    </lineage>
</organism>
<sequence>MYFPVMSPTIARARLESLLSAAQRQHVVIIGDAMLDVYLRGDVDRISPEAPVPVVRVRDRKLALGGAANVAQNVAALGAGCDLVAVIGNDGPGALLRERLQAGAMQDRSLVTVDRPTTTKTRVMARSQQLVRFDEEDDADLSADDVRRVLDAIERALPHATALVFEDYNKGVLVPAVIEGAIAMARTRGLPIVVDPKFRNFFTYRGATVFKPNRRELEGALGAAVDLEHPGALPATFARLGVEHLLLTLGERGMALISADGVVHRVPTTAREVYDVVGAGDTVTAYLATMLAAGATALEAAIVANYAAGVEVGKLGAATVSPDEVLQAFDQHQAMDAA</sequence>
<dbReference type="Proteomes" id="UP000002209">
    <property type="component" value="Chromosome"/>
</dbReference>
<name>C1A4C3_GEMAT</name>
<dbReference type="InterPro" id="IPR002173">
    <property type="entry name" value="Carboh/pur_kinase_PfkB_CS"/>
</dbReference>
<dbReference type="AlphaFoldDB" id="C1A4C3"/>
<dbReference type="InterPro" id="IPR029056">
    <property type="entry name" value="Ribokinase-like"/>
</dbReference>
<dbReference type="CDD" id="cd01172">
    <property type="entry name" value="RfaE_like"/>
    <property type="match status" value="1"/>
</dbReference>
<evidence type="ECO:0000259" key="3">
    <source>
        <dbReference type="Pfam" id="PF00294"/>
    </source>
</evidence>
<feature type="domain" description="Carbohydrate kinase PfkB" evidence="3">
    <location>
        <begin position="25"/>
        <end position="322"/>
    </location>
</feature>
<evidence type="ECO:0000256" key="1">
    <source>
        <dbReference type="ARBA" id="ARBA00022679"/>
    </source>
</evidence>
<evidence type="ECO:0000313" key="4">
    <source>
        <dbReference type="EMBL" id="BAH38948.1"/>
    </source>
</evidence>
<dbReference type="PANTHER" id="PTHR46969">
    <property type="entry name" value="BIFUNCTIONAL PROTEIN HLDE"/>
    <property type="match status" value="1"/>
</dbReference>